<sequence length="217" mass="23646">MLKKISIYGFSALALGVGLVGCSANDDYPGMEYAPQMYHSVPYEPLSQITDESAGSWLSSRTDEKGEFYNSNGLNPYEMNMRLPAEGTVARNAAAELPFRMPKDSAGSTYYLDQASATLRSPLPASEAVLSQGKVLYTSYCYPCHGESGAGDGPVGQVYKGVANLSGGQVAQATEGHLFYVITHGKGRMWPHDKQISIEDRWKIVRYVQTLQNQGNN</sequence>
<keyword evidence="2 4" id="KW-0479">Metal-binding</keyword>
<dbReference type="PANTHER" id="PTHR40394">
    <property type="entry name" value="LIPOPROTEIN-RELATED"/>
    <property type="match status" value="1"/>
</dbReference>
<protein>
    <submittedName>
        <fullName evidence="6">Putative bifunctional cbb3-type cytochrome c oxidase subunit II/cytochrome c</fullName>
    </submittedName>
</protein>
<evidence type="ECO:0000256" key="2">
    <source>
        <dbReference type="ARBA" id="ARBA00022723"/>
    </source>
</evidence>
<dbReference type="PROSITE" id="PS51257">
    <property type="entry name" value="PROKAR_LIPOPROTEIN"/>
    <property type="match status" value="1"/>
</dbReference>
<dbReference type="OrthoDB" id="9796771at2"/>
<proteinExistence type="predicted"/>
<evidence type="ECO:0000313" key="7">
    <source>
        <dbReference type="Proteomes" id="UP000011910"/>
    </source>
</evidence>
<evidence type="ECO:0000259" key="5">
    <source>
        <dbReference type="PROSITE" id="PS51007"/>
    </source>
</evidence>
<dbReference type="eggNOG" id="COG2010">
    <property type="taxonomic scope" value="Bacteria"/>
</dbReference>
<dbReference type="GO" id="GO:0009055">
    <property type="term" value="F:electron transfer activity"/>
    <property type="evidence" value="ECO:0007669"/>
    <property type="project" value="InterPro"/>
</dbReference>
<evidence type="ECO:0000256" key="1">
    <source>
        <dbReference type="ARBA" id="ARBA00022617"/>
    </source>
</evidence>
<name>M7N724_9BACT</name>
<dbReference type="EMBL" id="AODQ01000037">
    <property type="protein sequence ID" value="EMR03036.1"/>
    <property type="molecule type" value="Genomic_DNA"/>
</dbReference>
<keyword evidence="7" id="KW-1185">Reference proteome</keyword>
<dbReference type="Gene3D" id="1.10.760.10">
    <property type="entry name" value="Cytochrome c-like domain"/>
    <property type="match status" value="1"/>
</dbReference>
<reference evidence="6 7" key="1">
    <citation type="journal article" date="2013" name="Genome Announc.">
        <title>Draft Genome Sequence of Cesiribacter andamanensis Strain AMV16T, Isolated from a Soil Sample from a Mud Volcano in the Andaman Islands, India.</title>
        <authorList>
            <person name="Shivaji S."/>
            <person name="Ara S."/>
            <person name="Begum Z."/>
            <person name="Srinivas T.N."/>
            <person name="Singh A."/>
            <person name="Kumar Pinnaka A."/>
        </authorList>
    </citation>
    <scope>NUCLEOTIDE SEQUENCE [LARGE SCALE GENOMIC DNA]</scope>
    <source>
        <strain evidence="6 7">AMV16</strain>
    </source>
</reference>
<dbReference type="GO" id="GO:0020037">
    <property type="term" value="F:heme binding"/>
    <property type="evidence" value="ECO:0007669"/>
    <property type="project" value="InterPro"/>
</dbReference>
<accession>M7N724</accession>
<evidence type="ECO:0000313" key="6">
    <source>
        <dbReference type="EMBL" id="EMR03036.1"/>
    </source>
</evidence>
<dbReference type="SUPFAM" id="SSF46626">
    <property type="entry name" value="Cytochrome c"/>
    <property type="match status" value="1"/>
</dbReference>
<dbReference type="PROSITE" id="PS51007">
    <property type="entry name" value="CYTC"/>
    <property type="match status" value="1"/>
</dbReference>
<dbReference type="PANTHER" id="PTHR40394:SF2">
    <property type="entry name" value="QUINOL:CYTOCHROME C OXIDOREDUCTASE MEMBRANE PROTEIN"/>
    <property type="match status" value="1"/>
</dbReference>
<dbReference type="AlphaFoldDB" id="M7N724"/>
<organism evidence="6 7">
    <name type="scientific">Cesiribacter andamanensis AMV16</name>
    <dbReference type="NCBI Taxonomy" id="1279009"/>
    <lineage>
        <taxon>Bacteria</taxon>
        <taxon>Pseudomonadati</taxon>
        <taxon>Bacteroidota</taxon>
        <taxon>Cytophagia</taxon>
        <taxon>Cytophagales</taxon>
        <taxon>Cesiribacteraceae</taxon>
        <taxon>Cesiribacter</taxon>
    </lineage>
</organism>
<dbReference type="Pfam" id="PF13442">
    <property type="entry name" value="Cytochrome_CBB3"/>
    <property type="match status" value="1"/>
</dbReference>
<evidence type="ECO:0000256" key="3">
    <source>
        <dbReference type="ARBA" id="ARBA00023004"/>
    </source>
</evidence>
<dbReference type="STRING" id="1279009.ADICEAN_01830"/>
<comment type="caution">
    <text evidence="6">The sequence shown here is derived from an EMBL/GenBank/DDBJ whole genome shotgun (WGS) entry which is preliminary data.</text>
</comment>
<dbReference type="RefSeq" id="WP_009195226.1">
    <property type="nucleotide sequence ID" value="NZ_AODQ01000037.1"/>
</dbReference>
<dbReference type="Proteomes" id="UP000011910">
    <property type="component" value="Unassembled WGS sequence"/>
</dbReference>
<evidence type="ECO:0000256" key="4">
    <source>
        <dbReference type="PROSITE-ProRule" id="PRU00433"/>
    </source>
</evidence>
<gene>
    <name evidence="6" type="ORF">ADICEAN_01830</name>
</gene>
<dbReference type="InterPro" id="IPR009056">
    <property type="entry name" value="Cyt_c-like_dom"/>
</dbReference>
<dbReference type="InterPro" id="IPR036909">
    <property type="entry name" value="Cyt_c-like_dom_sf"/>
</dbReference>
<dbReference type="GO" id="GO:0046872">
    <property type="term" value="F:metal ion binding"/>
    <property type="evidence" value="ECO:0007669"/>
    <property type="project" value="UniProtKB-KW"/>
</dbReference>
<keyword evidence="1 4" id="KW-0349">Heme</keyword>
<feature type="domain" description="Cytochrome c" evidence="5">
    <location>
        <begin position="128"/>
        <end position="212"/>
    </location>
</feature>
<keyword evidence="3 4" id="KW-0408">Iron</keyword>